<proteinExistence type="predicted"/>
<accession>A0A8T0I086</accession>
<evidence type="ECO:0000313" key="2">
    <source>
        <dbReference type="Proteomes" id="UP000822688"/>
    </source>
</evidence>
<sequence length="159" mass="17634">MTESKKVGERQKCAWQAIMSERKMVNADENGVSSSSSERKVWAIENYLGLMKRATVHGPQDDRPTGRGCCGDGLIVTVSSKNFERRAIYKLSRTLFLTPISSSCLAWNFARNPGITEDHGPITFTYYCPDCRYRAVAFVDGALERAVLSYAYSAASPSC</sequence>
<gene>
    <name evidence="1" type="ORF">KC19_5G079700</name>
</gene>
<organism evidence="1 2">
    <name type="scientific">Ceratodon purpureus</name>
    <name type="common">Fire moss</name>
    <name type="synonym">Dicranum purpureum</name>
    <dbReference type="NCBI Taxonomy" id="3225"/>
    <lineage>
        <taxon>Eukaryota</taxon>
        <taxon>Viridiplantae</taxon>
        <taxon>Streptophyta</taxon>
        <taxon>Embryophyta</taxon>
        <taxon>Bryophyta</taxon>
        <taxon>Bryophytina</taxon>
        <taxon>Bryopsida</taxon>
        <taxon>Dicranidae</taxon>
        <taxon>Pseudoditrichales</taxon>
        <taxon>Ditrichaceae</taxon>
        <taxon>Ceratodon</taxon>
    </lineage>
</organism>
<dbReference type="EMBL" id="CM026425">
    <property type="protein sequence ID" value="KAG0576437.1"/>
    <property type="molecule type" value="Genomic_DNA"/>
</dbReference>
<protein>
    <submittedName>
        <fullName evidence="1">Uncharacterized protein</fullName>
    </submittedName>
</protein>
<evidence type="ECO:0000313" key="1">
    <source>
        <dbReference type="EMBL" id="KAG0576437.1"/>
    </source>
</evidence>
<dbReference type="Proteomes" id="UP000822688">
    <property type="component" value="Chromosome 5"/>
</dbReference>
<comment type="caution">
    <text evidence="1">The sequence shown here is derived from an EMBL/GenBank/DDBJ whole genome shotgun (WGS) entry which is preliminary data.</text>
</comment>
<name>A0A8T0I086_CERPU</name>
<keyword evidence="2" id="KW-1185">Reference proteome</keyword>
<dbReference type="AlphaFoldDB" id="A0A8T0I086"/>
<reference evidence="1" key="1">
    <citation type="submission" date="2020-06" db="EMBL/GenBank/DDBJ databases">
        <title>WGS assembly of Ceratodon purpureus strain R40.</title>
        <authorList>
            <person name="Carey S.B."/>
            <person name="Jenkins J."/>
            <person name="Shu S."/>
            <person name="Lovell J.T."/>
            <person name="Sreedasyam A."/>
            <person name="Maumus F."/>
            <person name="Tiley G.P."/>
            <person name="Fernandez-Pozo N."/>
            <person name="Barry K."/>
            <person name="Chen C."/>
            <person name="Wang M."/>
            <person name="Lipzen A."/>
            <person name="Daum C."/>
            <person name="Saski C.A."/>
            <person name="Payton A.C."/>
            <person name="Mcbreen J.C."/>
            <person name="Conrad R.E."/>
            <person name="Kollar L.M."/>
            <person name="Olsson S."/>
            <person name="Huttunen S."/>
            <person name="Landis J.B."/>
            <person name="Wickett N.J."/>
            <person name="Johnson M.G."/>
            <person name="Rensing S.A."/>
            <person name="Grimwood J."/>
            <person name="Schmutz J."/>
            <person name="Mcdaniel S.F."/>
        </authorList>
    </citation>
    <scope>NUCLEOTIDE SEQUENCE</scope>
    <source>
        <strain evidence="1">R40</strain>
    </source>
</reference>